<dbReference type="Proteomes" id="UP001472866">
    <property type="component" value="Chromosome 02"/>
</dbReference>
<organism evidence="3 4">
    <name type="scientific">Chloropicon roscoffensis</name>
    <dbReference type="NCBI Taxonomy" id="1461544"/>
    <lineage>
        <taxon>Eukaryota</taxon>
        <taxon>Viridiplantae</taxon>
        <taxon>Chlorophyta</taxon>
        <taxon>Chloropicophyceae</taxon>
        <taxon>Chloropicales</taxon>
        <taxon>Chloropicaceae</taxon>
        <taxon>Chloropicon</taxon>
    </lineage>
</organism>
<feature type="compositionally biased region" description="Pro residues" evidence="2">
    <location>
        <begin position="106"/>
        <end position="115"/>
    </location>
</feature>
<evidence type="ECO:0000313" key="3">
    <source>
        <dbReference type="EMBL" id="WZN59652.1"/>
    </source>
</evidence>
<feature type="region of interest" description="Disordered" evidence="2">
    <location>
        <begin position="274"/>
        <end position="294"/>
    </location>
</feature>
<evidence type="ECO:0000256" key="2">
    <source>
        <dbReference type="SAM" id="MobiDB-lite"/>
    </source>
</evidence>
<feature type="coiled-coil region" evidence="1">
    <location>
        <begin position="5"/>
        <end position="32"/>
    </location>
</feature>
<evidence type="ECO:0000256" key="1">
    <source>
        <dbReference type="SAM" id="Coils"/>
    </source>
</evidence>
<protein>
    <submittedName>
        <fullName evidence="3">Uncharacterized protein</fullName>
    </submittedName>
</protein>
<feature type="compositionally biased region" description="Low complexity" evidence="2">
    <location>
        <begin position="229"/>
        <end position="239"/>
    </location>
</feature>
<accession>A0AAX4P078</accession>
<dbReference type="AlphaFoldDB" id="A0AAX4P078"/>
<name>A0AAX4P078_9CHLO</name>
<reference evidence="3 4" key="1">
    <citation type="submission" date="2024-03" db="EMBL/GenBank/DDBJ databases">
        <title>Complete genome sequence of the green alga Chloropicon roscoffensis RCC1871.</title>
        <authorList>
            <person name="Lemieux C."/>
            <person name="Pombert J.-F."/>
            <person name="Otis C."/>
            <person name="Turmel M."/>
        </authorList>
    </citation>
    <scope>NUCLEOTIDE SEQUENCE [LARGE SCALE GENOMIC DNA]</scope>
    <source>
        <strain evidence="3 4">RCC1871</strain>
    </source>
</reference>
<keyword evidence="1" id="KW-0175">Coiled coil</keyword>
<sequence>MADPTEHLQQLLMELQRQKRREEEVRQAQADLNVQAYLFQLQQIQQQQQAQLMHMVLSQLPAGGISSPQAPYPLVEAQLRGLLAQHDRQQMLGLPSGFLASAPQQTTPPSPSPPKSEPHGSSNCGGTSEPRYAWLSEQGPLVRQQVRDTLSSSLGSEQQRLEIERKVEAMAMKKAVEYRRKTLAEAAKADPVSQPPRKVGRPPKRKFIPPPAAVEPRPPQPSVTPEPPARAQQAQQPGAVRRSARAVKEVRHFAALTDDEKYFCGRPGLNRVRNRGGEEAGGGFKAPDRKRPALATRDARVPRAAAAAVAEIAMAGESLTSELLAACGIPERRGKQGGLRKAGYELGLGDLAHLGLLLAGSGAAGRNVAGMAALVADLRSWFEGPGRAAVKQMAAVTMPDFLAEREWESRLEHILRTDDRFQALGSGRYGLSGGPQAAAPRVPAAMDANKGVLLRAGSHALERWNGLGIPAVGPQNDRVPRVEAGASTGPKPKILSHEERTELLTWLPEADRRLLGQGEVGARAFFSQPQIIAARTRYQELLREGLLQEGSNAAWIPSSVARKAGKVKGEQVVLTMPQLGKVVYGQTRIADKLLGLP</sequence>
<evidence type="ECO:0000313" key="4">
    <source>
        <dbReference type="Proteomes" id="UP001472866"/>
    </source>
</evidence>
<feature type="compositionally biased region" description="Pro residues" evidence="2">
    <location>
        <begin position="208"/>
        <end position="228"/>
    </location>
</feature>
<feature type="region of interest" description="Disordered" evidence="2">
    <location>
        <begin position="186"/>
        <end position="243"/>
    </location>
</feature>
<keyword evidence="4" id="KW-1185">Reference proteome</keyword>
<gene>
    <name evidence="3" type="ORF">HKI87_02g11780</name>
</gene>
<dbReference type="EMBL" id="CP151502">
    <property type="protein sequence ID" value="WZN59652.1"/>
    <property type="molecule type" value="Genomic_DNA"/>
</dbReference>
<feature type="compositionally biased region" description="Basic residues" evidence="2">
    <location>
        <begin position="198"/>
        <end position="207"/>
    </location>
</feature>
<feature type="region of interest" description="Disordered" evidence="2">
    <location>
        <begin position="98"/>
        <end position="131"/>
    </location>
</feature>
<proteinExistence type="predicted"/>